<feature type="region of interest" description="Disordered" evidence="8">
    <location>
        <begin position="1911"/>
        <end position="1941"/>
    </location>
</feature>
<dbReference type="InterPro" id="IPR046773">
    <property type="entry name" value="DOCKER_Lobe_C"/>
</dbReference>
<dbReference type="Gene3D" id="1.25.10.10">
    <property type="entry name" value="Leucine-rich Repeat Variant"/>
    <property type="match status" value="1"/>
</dbReference>
<reference evidence="12 13" key="1">
    <citation type="journal article" date="2024" name="BMC Genomics">
        <title>Genome assembly of redclaw crayfish (Cherax quadricarinatus) provides insights into its immune adaptation and hypoxia tolerance.</title>
        <authorList>
            <person name="Liu Z."/>
            <person name="Zheng J."/>
            <person name="Li H."/>
            <person name="Fang K."/>
            <person name="Wang S."/>
            <person name="He J."/>
            <person name="Zhou D."/>
            <person name="Weng S."/>
            <person name="Chi M."/>
            <person name="Gu Z."/>
            <person name="He J."/>
            <person name="Li F."/>
            <person name="Wang M."/>
        </authorList>
    </citation>
    <scope>NUCLEOTIDE SEQUENCE [LARGE SCALE GENOMIC DNA]</scope>
    <source>
        <strain evidence="12">ZL_2023a</strain>
    </source>
</reference>
<feature type="domain" description="SH3" evidence="9">
    <location>
        <begin position="10"/>
        <end position="71"/>
    </location>
</feature>
<dbReference type="PROSITE" id="PS50002">
    <property type="entry name" value="SH3"/>
    <property type="match status" value="1"/>
</dbReference>
<dbReference type="InterPro" id="IPR032376">
    <property type="entry name" value="DOCK_N"/>
</dbReference>
<dbReference type="Pfam" id="PF20421">
    <property type="entry name" value="DHR-2_Lobe_C"/>
    <property type="match status" value="1"/>
</dbReference>
<protein>
    <recommendedName>
        <fullName evidence="14">Dedicator of cytokinesis protein 1</fullName>
    </recommendedName>
</protein>
<evidence type="ECO:0000256" key="7">
    <source>
        <dbReference type="PROSITE-ProRule" id="PRU00983"/>
    </source>
</evidence>
<evidence type="ECO:0000256" key="1">
    <source>
        <dbReference type="ARBA" id="ARBA00004496"/>
    </source>
</evidence>
<evidence type="ECO:0000259" key="11">
    <source>
        <dbReference type="PROSITE" id="PS51651"/>
    </source>
</evidence>
<feature type="compositionally biased region" description="Low complexity" evidence="8">
    <location>
        <begin position="1847"/>
        <end position="1865"/>
    </location>
</feature>
<feature type="region of interest" description="Disordered" evidence="8">
    <location>
        <begin position="1847"/>
        <end position="1895"/>
    </location>
</feature>
<dbReference type="InterPro" id="IPR056372">
    <property type="entry name" value="TPR_DOCK"/>
</dbReference>
<organism evidence="12 13">
    <name type="scientific">Cherax quadricarinatus</name>
    <name type="common">Australian red claw crayfish</name>
    <dbReference type="NCBI Taxonomy" id="27406"/>
    <lineage>
        <taxon>Eukaryota</taxon>
        <taxon>Metazoa</taxon>
        <taxon>Ecdysozoa</taxon>
        <taxon>Arthropoda</taxon>
        <taxon>Crustacea</taxon>
        <taxon>Multicrustacea</taxon>
        <taxon>Malacostraca</taxon>
        <taxon>Eumalacostraca</taxon>
        <taxon>Eucarida</taxon>
        <taxon>Decapoda</taxon>
        <taxon>Pleocyemata</taxon>
        <taxon>Astacidea</taxon>
        <taxon>Parastacoidea</taxon>
        <taxon>Parastacidae</taxon>
        <taxon>Cherax</taxon>
    </lineage>
</organism>
<dbReference type="GO" id="GO:0007520">
    <property type="term" value="P:myoblast fusion"/>
    <property type="evidence" value="ECO:0007669"/>
    <property type="project" value="TreeGrafter"/>
</dbReference>
<keyword evidence="3" id="KW-0963">Cytoplasm</keyword>
<proteinExistence type="inferred from homology"/>
<dbReference type="InterPro" id="IPR035892">
    <property type="entry name" value="C2_domain_sf"/>
</dbReference>
<dbReference type="InterPro" id="IPR036028">
    <property type="entry name" value="SH3-like_dom_sf"/>
</dbReference>
<evidence type="ECO:0000259" key="9">
    <source>
        <dbReference type="PROSITE" id="PS50002"/>
    </source>
</evidence>
<dbReference type="InterPro" id="IPR026791">
    <property type="entry name" value="DOCK"/>
</dbReference>
<evidence type="ECO:0000259" key="10">
    <source>
        <dbReference type="PROSITE" id="PS51650"/>
    </source>
</evidence>
<comment type="caution">
    <text evidence="12">The sequence shown here is derived from an EMBL/GenBank/DDBJ whole genome shotgun (WGS) entry which is preliminary data.</text>
</comment>
<evidence type="ECO:0008006" key="14">
    <source>
        <dbReference type="Google" id="ProtNLM"/>
    </source>
</evidence>
<dbReference type="InterPro" id="IPR042455">
    <property type="entry name" value="DOCK_N_sub1"/>
</dbReference>
<dbReference type="Pfam" id="PF16172">
    <property type="entry name" value="DOCK_N"/>
    <property type="match status" value="1"/>
</dbReference>
<dbReference type="PROSITE" id="PS51651">
    <property type="entry name" value="DOCKER"/>
    <property type="match status" value="1"/>
</dbReference>
<dbReference type="SUPFAM" id="SSF50044">
    <property type="entry name" value="SH3-domain"/>
    <property type="match status" value="1"/>
</dbReference>
<feature type="compositionally biased region" description="Basic and acidic residues" evidence="8">
    <location>
        <begin position="1777"/>
        <end position="1791"/>
    </location>
</feature>
<feature type="compositionally biased region" description="Polar residues" evidence="8">
    <location>
        <begin position="1713"/>
        <end position="1727"/>
    </location>
</feature>
<feature type="domain" description="DOCKER" evidence="11">
    <location>
        <begin position="1286"/>
        <end position="1698"/>
    </location>
</feature>
<dbReference type="InterPro" id="IPR046769">
    <property type="entry name" value="DOCKER_Lobe_A"/>
</dbReference>
<dbReference type="GO" id="GO:0031267">
    <property type="term" value="F:small GTPase binding"/>
    <property type="evidence" value="ECO:0007669"/>
    <property type="project" value="TreeGrafter"/>
</dbReference>
<dbReference type="GO" id="GO:0005085">
    <property type="term" value="F:guanyl-nucleotide exchange factor activity"/>
    <property type="evidence" value="ECO:0007669"/>
    <property type="project" value="UniProtKB-KW"/>
</dbReference>
<accession>A0AAW0XPF9</accession>
<evidence type="ECO:0000256" key="4">
    <source>
        <dbReference type="ARBA" id="ARBA00022553"/>
    </source>
</evidence>
<dbReference type="GO" id="GO:0005886">
    <property type="term" value="C:plasma membrane"/>
    <property type="evidence" value="ECO:0007669"/>
    <property type="project" value="TreeGrafter"/>
</dbReference>
<dbReference type="GO" id="GO:0007264">
    <property type="term" value="P:small GTPase-mediated signal transduction"/>
    <property type="evidence" value="ECO:0007669"/>
    <property type="project" value="InterPro"/>
</dbReference>
<dbReference type="InterPro" id="IPR043161">
    <property type="entry name" value="DOCK_C_lobe_A"/>
</dbReference>
<feature type="compositionally biased region" description="Basic and acidic residues" evidence="8">
    <location>
        <begin position="1922"/>
        <end position="1941"/>
    </location>
</feature>
<dbReference type="InterPro" id="IPR027357">
    <property type="entry name" value="DOCKER_dom"/>
</dbReference>
<dbReference type="Gene3D" id="2.60.40.150">
    <property type="entry name" value="C2 domain"/>
    <property type="match status" value="1"/>
</dbReference>
<name>A0AAW0XPF9_CHEQU</name>
<sequence length="1941" mass="222420">MAMSWTPARDREKYGVAIYNFSGINDSCIKLNVGDTVQILEELGGWYFGYAHYNKALRGVFPKSFIQIRDCVVDKTGPVEVVTARLPHIVQEVTAVLREWGVLLRKLYLERSKDFTLLRDTMKELIALRSRILSGQLPGDELKQLKYRITHGIDQVNAQLGLDLVVRDESGNILKHDITSAVKLFRHHDEAAERLRKNESSNTRVPSVRRKPHLAWTAHVSIKNIIIKVPEPSEISLGLYTGDPREGREKPLTEAFVIPWTDDGYNGHPDLLLKLQCLFTDLSTAALDENNLWLIGSVIRLGSMASKEVDPRRISSVSGKKITSNDSMRRPFGIVMLDMTNIIKQQRSSTRSTNDGQEEAQFFAVFNPCGEKETLDLKKLLSSRSDNARDNRTGFQGIWFTFQLVNGDIKQLQEDNPHYVAFRDVPVCLRLGLSDVIMPGDVRNDLYITLLSGEFSRGAKTCDRSIEVTVRICDERGIMIPGVIHQGCGKGPLDEYRSVTYHHEGKPRWAETFKIALPIEEFKKAHVKFAFRHRSTNDLKDKNEKPYALSFVKLMQSNGTTLLNTEHELIVYKIDGKKWTDGDYNYLSLPWQRVNGEELVKSWNHGLAPSMKDSFTISTIFCSTKLTQNAELLRLLEWGWSGSQNRETLESCLQGLRRVPSEELMVFLQDTLDVLLEILMNNSTDDDSDNKVFEALIYVITIATDKNKHEAFQPVLDTYIQQNFHATLAYNKLIHVLKYYVEEGQNTDLQETLKKAMKCLQYVFKFIIRSRQLFVELYGRGQEEFEKSLQKLLEAMASMMKHTLDSTLTVQAHCLKYITTTIPDIITNFDSVTMSHILVKMIDNLDQKRIPKQKLMTVNEIVHSELFKIPDCRRVLLPSFINHIRRLLASNDEMTDLEVVMRKERKKSKLKKLLDLDNAAQLPEDRTITEELDLCVKILGDILDVLFSKDVGDTSEDISLLSTRLLEDILSTVFKMTREEPLICKFVSVLVSLFRQMSRLHFENFFCQFQILEQLCNFLLELLMVVENLVKDPVFPADWAEMILLENSVIVKVLRQCSRIISGRMLEPFQESVWRSFFHCAINFITQPSLQLENFTQSKRNKILHRYGDMRRETALEVKSLWFSLGQHKIRFVAGSDSKLCMVGPFLKMTMLPDVELRRATIPIFFDMMQCEFYSLRDQGKDLPPDMARNNQKIKGKFNEFENEMLEKLDQLVESGHGDEHYREVFQNMIGALCEGHHTMQESGHKLVHTVTRLMDRLLQYRTIMNTPDNSAETRMSCIVNLLDFYSEINRKELYLRYVYKLSELHLACDNYTEAGYTLRQHANLLRWSPDPLSTALRSPHYHTIDHHDELKEKLYEEIISYFDKGKMWEDALTLCKELVKHYEEVIIDYVKLSDLLTRMAVFYKNIMNPQNLRPEPEYFRVAYYGRGFPAFLQNKVFVYRGNGFERLADFTSRILDQFPNAELMKKLTPPSYEVKESPQQFLQISKVDCAMQEERFSSAAVSEQIRSYYRANHVKTFTYSRPFHRGQKDPTNEFATLCIEKTTLQTSYSLPGILRCFPVVKTKSVELSPLENALETMATANTEVYDLARQYAADSTLPLHPLTRKVSGIVDAAVMGGISNYEKAFLTDEYIESHPNDADKLDSLRHLIASQVPLLEAALSIHASRVTEPVAGLHDHMVTSFNKMKAQVQEKYGEAEMPEDLKIEVRPLRLQSQQSVNNDQSARSSHLYSSHEGMSLSSSQSSLSRLSTSGKGYPGTLPRHHKISSSIGNGSSAKSGKKEKSLSRLLRRDSFSSQREPSTQWFDRSESHLNPPQPIFELTEQVTAPLTPERPKRIDVERDRYLSRPRSLTISSSLSATPSPSLGSRESLMSTPTGSICEEDAPPPLPVKMRDQDGDSVSLRLSAMSLHATKFVFPSDISPEPPEKPPRPDKNHNHEDPSHL</sequence>
<dbReference type="Pfam" id="PF06920">
    <property type="entry name" value="DHR-2_Lobe_A"/>
    <property type="match status" value="1"/>
</dbReference>
<dbReference type="Pfam" id="PF20422">
    <property type="entry name" value="DHR-2_Lobe_B"/>
    <property type="match status" value="1"/>
</dbReference>
<dbReference type="PROSITE" id="PS51650">
    <property type="entry name" value="C2_DOCK"/>
    <property type="match status" value="1"/>
</dbReference>
<dbReference type="InterPro" id="IPR027007">
    <property type="entry name" value="C2_DOCK-type_domain"/>
</dbReference>
<feature type="compositionally biased region" description="Low complexity" evidence="8">
    <location>
        <begin position="1728"/>
        <end position="1750"/>
    </location>
</feature>
<keyword evidence="4" id="KW-0597">Phosphoprotein</keyword>
<evidence type="ECO:0000313" key="12">
    <source>
        <dbReference type="EMBL" id="KAK8746460.1"/>
    </source>
</evidence>
<evidence type="ECO:0000256" key="2">
    <source>
        <dbReference type="ARBA" id="ARBA00022443"/>
    </source>
</evidence>
<dbReference type="GO" id="GO:0016477">
    <property type="term" value="P:cell migration"/>
    <property type="evidence" value="ECO:0007669"/>
    <property type="project" value="TreeGrafter"/>
</dbReference>
<dbReference type="PANTHER" id="PTHR45653">
    <property type="entry name" value="DEDICATOR OF CYTOKINESIS"/>
    <property type="match status" value="1"/>
</dbReference>
<dbReference type="CDD" id="cd11872">
    <property type="entry name" value="SH3_DOCK_AB"/>
    <property type="match status" value="1"/>
</dbReference>
<evidence type="ECO:0000256" key="8">
    <source>
        <dbReference type="SAM" id="MobiDB-lite"/>
    </source>
</evidence>
<evidence type="ECO:0000256" key="5">
    <source>
        <dbReference type="ARBA" id="ARBA00022658"/>
    </source>
</evidence>
<dbReference type="PANTHER" id="PTHR45653:SF10">
    <property type="entry name" value="MYOBLAST CITY, ISOFORM B"/>
    <property type="match status" value="1"/>
</dbReference>
<dbReference type="Gene3D" id="1.20.58.740">
    <property type="match status" value="1"/>
</dbReference>
<evidence type="ECO:0000256" key="3">
    <source>
        <dbReference type="ARBA" id="ARBA00022490"/>
    </source>
</evidence>
<dbReference type="Gene3D" id="2.30.30.40">
    <property type="entry name" value="SH3 Domains"/>
    <property type="match status" value="1"/>
</dbReference>
<feature type="compositionally biased region" description="Low complexity" evidence="8">
    <location>
        <begin position="1765"/>
        <end position="1775"/>
    </location>
</feature>
<feature type="region of interest" description="Disordered" evidence="8">
    <location>
        <begin position="1713"/>
        <end position="1813"/>
    </location>
</feature>
<feature type="domain" description="C2 DOCK-type" evidence="10">
    <location>
        <begin position="443"/>
        <end position="622"/>
    </location>
</feature>
<comment type="similarity">
    <text evidence="7">Belongs to the DOCK family.</text>
</comment>
<keyword evidence="13" id="KW-1185">Reference proteome</keyword>
<dbReference type="Pfam" id="PF14429">
    <property type="entry name" value="DOCK-C2"/>
    <property type="match status" value="1"/>
</dbReference>
<dbReference type="Pfam" id="PF23554">
    <property type="entry name" value="TPR_DOCK"/>
    <property type="match status" value="1"/>
</dbReference>
<gene>
    <name evidence="12" type="ORF">OTU49_017028</name>
</gene>
<dbReference type="Gene3D" id="1.25.40.410">
    <property type="match status" value="1"/>
</dbReference>
<dbReference type="Gene3D" id="1.20.1270.350">
    <property type="entry name" value="Dedicator of cytokinesis N-terminal subdomain"/>
    <property type="match status" value="1"/>
</dbReference>
<dbReference type="GO" id="GO:0005737">
    <property type="term" value="C:cytoplasm"/>
    <property type="evidence" value="ECO:0007669"/>
    <property type="project" value="UniProtKB-SubCell"/>
</dbReference>
<dbReference type="FunFam" id="1.20.58.740:FF:000004">
    <property type="entry name" value="Dedicator of cytokinesis protein 1"/>
    <property type="match status" value="1"/>
</dbReference>
<dbReference type="InterPro" id="IPR043162">
    <property type="entry name" value="DOCK_C_lobe_C"/>
</dbReference>
<dbReference type="InterPro" id="IPR011989">
    <property type="entry name" value="ARM-like"/>
</dbReference>
<dbReference type="InterPro" id="IPR001452">
    <property type="entry name" value="SH3_domain"/>
</dbReference>
<comment type="subcellular location">
    <subcellularLocation>
        <location evidence="1">Cytoplasm</location>
    </subcellularLocation>
</comment>
<dbReference type="SMART" id="SM00326">
    <property type="entry name" value="SH3"/>
    <property type="match status" value="1"/>
</dbReference>
<keyword evidence="2 6" id="KW-0728">SH3 domain</keyword>
<dbReference type="InterPro" id="IPR046770">
    <property type="entry name" value="DOCKER_Lobe_B"/>
</dbReference>
<evidence type="ECO:0000313" key="13">
    <source>
        <dbReference type="Proteomes" id="UP001445076"/>
    </source>
</evidence>
<keyword evidence="5" id="KW-0344">Guanine-nucleotide releasing factor</keyword>
<evidence type="ECO:0000256" key="6">
    <source>
        <dbReference type="PROSITE-ProRule" id="PRU00192"/>
    </source>
</evidence>
<dbReference type="EMBL" id="JARKIK010000017">
    <property type="protein sequence ID" value="KAK8746460.1"/>
    <property type="molecule type" value="Genomic_DNA"/>
</dbReference>
<dbReference type="Proteomes" id="UP001445076">
    <property type="component" value="Unassembled WGS sequence"/>
</dbReference>